<sequence length="276" mass="31997">MSNQPRNQSISRSMSCSTIRPPSRQASDTSRPKDALDETRDFWILSDPMLSPHVLRLHPRLDSEVDPGKAVHQGMYLPDVGSFKLPQMVIPLRGPSDLEDWSMAVREVLSRYRLQNLIDWKIPRPKWSDPTALKWQTLSRLVQVWLFDNIAPSFLKLIVKRKPRMELADEFMEDTHKAVYECGIRWDNDALLECLRLRRANCPNAKLFIEGLDIMYSMLWVYVPPRVIIAILLKELSEEMPSRTAMVLADIGRRNPSDNLTKADFEKIRDFLAHCL</sequence>
<evidence type="ECO:0000313" key="3">
    <source>
        <dbReference type="Proteomes" id="UP000191522"/>
    </source>
</evidence>
<dbReference type="AlphaFoldDB" id="A0A1V6PIZ5"/>
<protein>
    <submittedName>
        <fullName evidence="2">Uncharacterized protein</fullName>
    </submittedName>
</protein>
<dbReference type="STRING" id="69771.A0A1V6PIZ5"/>
<evidence type="ECO:0000256" key="1">
    <source>
        <dbReference type="SAM" id="MobiDB-lite"/>
    </source>
</evidence>
<organism evidence="2 3">
    <name type="scientific">Penicillium decumbens</name>
    <dbReference type="NCBI Taxonomy" id="69771"/>
    <lineage>
        <taxon>Eukaryota</taxon>
        <taxon>Fungi</taxon>
        <taxon>Dikarya</taxon>
        <taxon>Ascomycota</taxon>
        <taxon>Pezizomycotina</taxon>
        <taxon>Eurotiomycetes</taxon>
        <taxon>Eurotiomycetidae</taxon>
        <taxon>Eurotiales</taxon>
        <taxon>Aspergillaceae</taxon>
        <taxon>Penicillium</taxon>
    </lineage>
</organism>
<dbReference type="OMA" id="DFPNWDF"/>
<accession>A0A1V6PIZ5</accession>
<gene>
    <name evidence="2" type="ORF">PENDEC_c004G00339</name>
</gene>
<comment type="caution">
    <text evidence="2">The sequence shown here is derived from an EMBL/GenBank/DDBJ whole genome shotgun (WGS) entry which is preliminary data.</text>
</comment>
<name>A0A1V6PIZ5_PENDC</name>
<feature type="compositionally biased region" description="Polar residues" evidence="1">
    <location>
        <begin position="1"/>
        <end position="29"/>
    </location>
</feature>
<reference evidence="3" key="1">
    <citation type="journal article" date="2017" name="Nat. Microbiol.">
        <title>Global analysis of biosynthetic gene clusters reveals vast potential of secondary metabolite production in Penicillium species.</title>
        <authorList>
            <person name="Nielsen J.C."/>
            <person name="Grijseels S."/>
            <person name="Prigent S."/>
            <person name="Ji B."/>
            <person name="Dainat J."/>
            <person name="Nielsen K.F."/>
            <person name="Frisvad J.C."/>
            <person name="Workman M."/>
            <person name="Nielsen J."/>
        </authorList>
    </citation>
    <scope>NUCLEOTIDE SEQUENCE [LARGE SCALE GENOMIC DNA]</scope>
    <source>
        <strain evidence="3">IBT 11843</strain>
    </source>
</reference>
<dbReference type="OrthoDB" id="4324645at2759"/>
<dbReference type="Proteomes" id="UP000191522">
    <property type="component" value="Unassembled WGS sequence"/>
</dbReference>
<dbReference type="EMBL" id="MDYL01000004">
    <property type="protein sequence ID" value="OQD76486.1"/>
    <property type="molecule type" value="Genomic_DNA"/>
</dbReference>
<keyword evidence="3" id="KW-1185">Reference proteome</keyword>
<proteinExistence type="predicted"/>
<evidence type="ECO:0000313" key="2">
    <source>
        <dbReference type="EMBL" id="OQD76486.1"/>
    </source>
</evidence>
<feature type="region of interest" description="Disordered" evidence="1">
    <location>
        <begin position="1"/>
        <end position="34"/>
    </location>
</feature>